<dbReference type="Proteomes" id="UP000597762">
    <property type="component" value="Unassembled WGS sequence"/>
</dbReference>
<evidence type="ECO:0000256" key="6">
    <source>
        <dbReference type="RuleBase" id="RU362091"/>
    </source>
</evidence>
<feature type="transmembrane region" description="Helical" evidence="7">
    <location>
        <begin position="295"/>
        <end position="316"/>
    </location>
</feature>
<comment type="caution">
    <text evidence="8">The sequence shown here is derived from an EMBL/GenBank/DDBJ whole genome shotgun (WGS) entry which is preliminary data.</text>
</comment>
<dbReference type="InterPro" id="IPR018212">
    <property type="entry name" value="Na/solute_symporter_CS"/>
</dbReference>
<dbReference type="PANTHER" id="PTHR11819">
    <property type="entry name" value="SOLUTE CARRIER FAMILY 5"/>
    <property type="match status" value="1"/>
</dbReference>
<dbReference type="NCBIfam" id="TIGR00813">
    <property type="entry name" value="sss"/>
    <property type="match status" value="1"/>
</dbReference>
<feature type="transmembrane region" description="Helical" evidence="7">
    <location>
        <begin position="54"/>
        <end position="87"/>
    </location>
</feature>
<evidence type="ECO:0000256" key="2">
    <source>
        <dbReference type="ARBA" id="ARBA00006434"/>
    </source>
</evidence>
<feature type="transmembrane region" description="Helical" evidence="7">
    <location>
        <begin position="403"/>
        <end position="427"/>
    </location>
</feature>
<feature type="transmembrane region" description="Helical" evidence="7">
    <location>
        <begin position="509"/>
        <end position="531"/>
    </location>
</feature>
<feature type="transmembrane region" description="Helical" evidence="7">
    <location>
        <begin position="433"/>
        <end position="458"/>
    </location>
</feature>
<protein>
    <recommendedName>
        <fullName evidence="10">Sodium/glucose cotransporter 4</fullName>
    </recommendedName>
</protein>
<keyword evidence="3 7" id="KW-0812">Transmembrane</keyword>
<keyword evidence="5 7" id="KW-0472">Membrane</keyword>
<name>A0A812EF92_ACAPH</name>
<evidence type="ECO:0000256" key="7">
    <source>
        <dbReference type="SAM" id="Phobius"/>
    </source>
</evidence>
<comment type="similarity">
    <text evidence="2 6">Belongs to the sodium:solute symporter (SSF) (TC 2.A.21) family.</text>
</comment>
<dbReference type="GO" id="GO:0005412">
    <property type="term" value="F:D-glucose:sodium symporter activity"/>
    <property type="evidence" value="ECO:0007669"/>
    <property type="project" value="TreeGrafter"/>
</dbReference>
<feature type="transmembrane region" description="Helical" evidence="7">
    <location>
        <begin position="362"/>
        <end position="391"/>
    </location>
</feature>
<accession>A0A812EF92</accession>
<dbReference type="AlphaFoldDB" id="A0A812EF92"/>
<evidence type="ECO:0008006" key="10">
    <source>
        <dbReference type="Google" id="ProtNLM"/>
    </source>
</evidence>
<dbReference type="Gene3D" id="1.20.1730.10">
    <property type="entry name" value="Sodium/glucose cotransporter"/>
    <property type="match status" value="1"/>
</dbReference>
<proteinExistence type="inferred from homology"/>
<dbReference type="GO" id="GO:0005886">
    <property type="term" value="C:plasma membrane"/>
    <property type="evidence" value="ECO:0007669"/>
    <property type="project" value="TreeGrafter"/>
</dbReference>
<dbReference type="PANTHER" id="PTHR11819:SF195">
    <property type="entry name" value="SODIUM_GLUCOSE COTRANSPORTER 4"/>
    <property type="match status" value="1"/>
</dbReference>
<organism evidence="8 9">
    <name type="scientific">Acanthosepion pharaonis</name>
    <name type="common">Pharaoh cuttlefish</name>
    <name type="synonym">Sepia pharaonis</name>
    <dbReference type="NCBI Taxonomy" id="158019"/>
    <lineage>
        <taxon>Eukaryota</taxon>
        <taxon>Metazoa</taxon>
        <taxon>Spiralia</taxon>
        <taxon>Lophotrochozoa</taxon>
        <taxon>Mollusca</taxon>
        <taxon>Cephalopoda</taxon>
        <taxon>Coleoidea</taxon>
        <taxon>Decapodiformes</taxon>
        <taxon>Sepiida</taxon>
        <taxon>Sepiina</taxon>
        <taxon>Sepiidae</taxon>
        <taxon>Acanthosepion</taxon>
    </lineage>
</organism>
<dbReference type="PROSITE" id="PS00457">
    <property type="entry name" value="NA_SOLUT_SYMP_2"/>
    <property type="match status" value="1"/>
</dbReference>
<dbReference type="EMBL" id="CAHIKZ030005408">
    <property type="protein sequence ID" value="CAE1324409.1"/>
    <property type="molecule type" value="Genomic_DNA"/>
</dbReference>
<sequence>MEGTFLGNTALNITDIGVIIAYFIFILIFGIYFSRTSQANAGGYFLAGKNMKWMPIGASLFASNVGSIHFVGLAGSGAAAGIAVGLFELNAMFILLLLGYIFLPVYLSAGVYTMPEYLKLRFGGRRIQICMAFLTLMVYIFTKISADLYAGALFIEQALKWDLYLSLMLVLGMACVFTIAGGLSTVIWTDFLQTFIMLAGAIFLMIMSFVKVGGFTAMVEKYPYAIPNTTLMDNTTQCGYPRKDYMHFFHSPDADDIPGPGIIGLTINSIWYWCSDQVIVQRALAAKSYDHSKAATIFCGYLKILPLFLLVFPGMIARILFKDTVGCADADACYEICGGPACSNIAYPSLVINLMPEGARGLMLAAMVSALITSLTSIFNSSSTIFALDIWMFFRKKATEVEVLIVGRIFILILVIISVVWIPIIQASQGGDLFIYIQVISSFTQPPICAIFLLALFWERLNEKGAFWSVLIGIAAGMIRFGVEYYQKIPSCSENMPDPRPDIVKNFHFLYFSCFLFLLTTFIAVVISLLTEPIDHRCLVRLTWWTRNSKEPRLDIDDMAPSKATSTAPSVVCQKDKEKKNDLLEMDVKETLESKSKTSHEPAKNRADISDQVSASEHVNYALPKQAFSQCEDVIYTVAVAAGSSPPSCGKKFLYKICGFDKTYQPTTITNLQEPRSIEEDPKWKWSSNILSIILAGISLFLTIYFA</sequence>
<dbReference type="InterPro" id="IPR001734">
    <property type="entry name" value="Na/solute_symporter"/>
</dbReference>
<dbReference type="PROSITE" id="PS50283">
    <property type="entry name" value="NA_SOLUT_SYMP_3"/>
    <property type="match status" value="1"/>
</dbReference>
<dbReference type="OrthoDB" id="6132759at2759"/>
<dbReference type="Pfam" id="PF00474">
    <property type="entry name" value="SSF"/>
    <property type="match status" value="1"/>
</dbReference>
<reference evidence="8" key="1">
    <citation type="submission" date="2021-01" db="EMBL/GenBank/DDBJ databases">
        <authorList>
            <person name="Li R."/>
            <person name="Bekaert M."/>
        </authorList>
    </citation>
    <scope>NUCLEOTIDE SEQUENCE</scope>
    <source>
        <strain evidence="8">Farmed</strain>
    </source>
</reference>
<keyword evidence="4 7" id="KW-1133">Transmembrane helix</keyword>
<evidence type="ECO:0000313" key="8">
    <source>
        <dbReference type="EMBL" id="CAE1324409.1"/>
    </source>
</evidence>
<feature type="transmembrane region" description="Helical" evidence="7">
    <location>
        <begin position="195"/>
        <end position="219"/>
    </location>
</feature>
<feature type="transmembrane region" description="Helical" evidence="7">
    <location>
        <begin position="686"/>
        <end position="706"/>
    </location>
</feature>
<evidence type="ECO:0000256" key="1">
    <source>
        <dbReference type="ARBA" id="ARBA00004141"/>
    </source>
</evidence>
<evidence type="ECO:0000313" key="9">
    <source>
        <dbReference type="Proteomes" id="UP000597762"/>
    </source>
</evidence>
<feature type="transmembrane region" description="Helical" evidence="7">
    <location>
        <begin position="257"/>
        <end position="274"/>
    </location>
</feature>
<feature type="transmembrane region" description="Helical" evidence="7">
    <location>
        <begin position="93"/>
        <end position="114"/>
    </location>
</feature>
<comment type="subcellular location">
    <subcellularLocation>
        <location evidence="1">Membrane</location>
        <topology evidence="1">Multi-pass membrane protein</topology>
    </subcellularLocation>
</comment>
<evidence type="ECO:0000256" key="5">
    <source>
        <dbReference type="ARBA" id="ARBA00023136"/>
    </source>
</evidence>
<evidence type="ECO:0000256" key="3">
    <source>
        <dbReference type="ARBA" id="ARBA00022692"/>
    </source>
</evidence>
<feature type="transmembrane region" description="Helical" evidence="7">
    <location>
        <begin position="12"/>
        <end position="33"/>
    </location>
</feature>
<feature type="transmembrane region" description="Helical" evidence="7">
    <location>
        <begin position="126"/>
        <end position="144"/>
    </location>
</feature>
<keyword evidence="9" id="KW-1185">Reference proteome</keyword>
<evidence type="ECO:0000256" key="4">
    <source>
        <dbReference type="ARBA" id="ARBA00022989"/>
    </source>
</evidence>
<gene>
    <name evidence="8" type="ORF">SPHA_74170</name>
</gene>
<dbReference type="InterPro" id="IPR038377">
    <property type="entry name" value="Na/Glc_symporter_sf"/>
</dbReference>
<feature type="transmembrane region" description="Helical" evidence="7">
    <location>
        <begin position="164"/>
        <end position="188"/>
    </location>
</feature>
<feature type="transmembrane region" description="Helical" evidence="7">
    <location>
        <begin position="465"/>
        <end position="483"/>
    </location>
</feature>